<dbReference type="SUPFAM" id="SSF56322">
    <property type="entry name" value="ADC synthase"/>
    <property type="match status" value="1"/>
</dbReference>
<dbReference type="InterPro" id="IPR005801">
    <property type="entry name" value="ADC_synthase"/>
</dbReference>
<evidence type="ECO:0000259" key="10">
    <source>
        <dbReference type="Pfam" id="PF00117"/>
    </source>
</evidence>
<proteinExistence type="inferred from homology"/>
<dbReference type="PRINTS" id="PR00099">
    <property type="entry name" value="CPSGATASE"/>
</dbReference>
<comment type="catalytic activity">
    <reaction evidence="1">
        <text>chorismate + L-glutamine = 4-amino-4-deoxychorismate + L-glutamate</text>
        <dbReference type="Rhea" id="RHEA:11672"/>
        <dbReference type="ChEBI" id="CHEBI:29748"/>
        <dbReference type="ChEBI" id="CHEBI:29985"/>
        <dbReference type="ChEBI" id="CHEBI:58359"/>
        <dbReference type="ChEBI" id="CHEBI:58406"/>
        <dbReference type="EC" id="2.6.1.85"/>
    </reaction>
</comment>
<dbReference type="InterPro" id="IPR019999">
    <property type="entry name" value="Anth_synth_I-like"/>
</dbReference>
<evidence type="ECO:0000256" key="6">
    <source>
        <dbReference type="ARBA" id="ARBA00022909"/>
    </source>
</evidence>
<accession>A0A834YJD1</accession>
<dbReference type="Gene3D" id="3.40.50.880">
    <property type="match status" value="1"/>
</dbReference>
<dbReference type="AlphaFoldDB" id="A0A834YJD1"/>
<comment type="similarity">
    <text evidence="3">In the C-terminal section; belongs to the anthranilate synthase component I family.</text>
</comment>
<dbReference type="GO" id="GO:0000162">
    <property type="term" value="P:L-tryptophan biosynthetic process"/>
    <property type="evidence" value="ECO:0007669"/>
    <property type="project" value="TreeGrafter"/>
</dbReference>
<dbReference type="PROSITE" id="PS51273">
    <property type="entry name" value="GATASE_TYPE_1"/>
    <property type="match status" value="1"/>
</dbReference>
<dbReference type="UniPathway" id="UPA00077">
    <property type="reaction ID" value="UER00149"/>
</dbReference>
<dbReference type="GO" id="GO:0046656">
    <property type="term" value="P:folic acid biosynthetic process"/>
    <property type="evidence" value="ECO:0007669"/>
    <property type="project" value="UniProtKB-KW"/>
</dbReference>
<reference evidence="13 14" key="1">
    <citation type="submission" date="2020-04" db="EMBL/GenBank/DDBJ databases">
        <title>Plant Genome Project.</title>
        <authorList>
            <person name="Zhang R.-G."/>
        </authorList>
    </citation>
    <scope>NUCLEOTIDE SEQUENCE [LARGE SCALE GENOMIC DNA]</scope>
    <source>
        <strain evidence="13">YNK0</strain>
        <tissue evidence="13">Leaf</tissue>
    </source>
</reference>
<dbReference type="OMA" id="DWSVNIR"/>
<dbReference type="Proteomes" id="UP000655225">
    <property type="component" value="Unassembled WGS sequence"/>
</dbReference>
<evidence type="ECO:0000256" key="4">
    <source>
        <dbReference type="ARBA" id="ARBA00013139"/>
    </source>
</evidence>
<evidence type="ECO:0000313" key="13">
    <source>
        <dbReference type="EMBL" id="KAF8389427.1"/>
    </source>
</evidence>
<dbReference type="NCBIfam" id="TIGR00553">
    <property type="entry name" value="pabB"/>
    <property type="match status" value="1"/>
</dbReference>
<dbReference type="PANTHER" id="PTHR11236:SF18">
    <property type="entry name" value="AMINODEOXYCHORISMATE SYNTHASE"/>
    <property type="match status" value="1"/>
</dbReference>
<evidence type="ECO:0000313" key="14">
    <source>
        <dbReference type="Proteomes" id="UP000655225"/>
    </source>
</evidence>
<keyword evidence="14" id="KW-1185">Reference proteome</keyword>
<comment type="pathway">
    <text evidence="2">Cofactor biosynthesis; tetrahydrofolate biosynthesis; 4-aminobenzoate from chorismate: step 1/2.</text>
</comment>
<sequence>MNFSLVSSSSEITCPCSKSSRHINEKLLVSKPFVRVGYFKKKDHRVLNHDSRKVAVSRSLIPESLQEPYIGEKHLKEEASLKFKFVRTLLIDNYDSYTYNIYQELSIINGESTSQDRSFLCKCDMDLDALIAGNKAEPGHTNEPGVAWVGSSDGRPPLGATLPDQVGADKLSLSQALYDGATTPALEAHWPLCLQPMNMALSPGVPPVVVRNDEWTWEDIRHYLYEKKAFDNIVISPGPGSPTCPADIGICLRLLLECRDIPILGVCLGHQALGYVHGARIVHAPEPVHGRLSEIEHTGCNLFHDIPSGRNSGFKVVRYHSLVIDADSLPEDLIPIAWTSSTDTLSFRETQHSNVIPDAFWSQSDRKIPVEYFATDIKNTSSWSSNNSEGMKSTKVIMGIMHSTRPHYGVQFHPESIATYHGRKIFENFRKMTKNYWLRSSSIDDRKVPRTSRLFSALPKSKLLMNNEDKRNQLSLCNTVMLSHKSIGARFLKLKWRKFECLANKVGGARNIFCELFGDQKAENTFWLDSSSVEQRRARFSYMGGKGGSLWKQVTFRLSDQSNAKGGGYLSTEDAQGSVQSAFLEDGFLEFLNKELQSFRYKKEDYEGLPFDFCGGYIGFMGYNLKVECGMASNRHKSRTPDACLFFADNLVVIDHHYDDIYIMSLDDIHHHPGTAGPHERSTTISWLDDTEQKLLHLKASTTKKFKEHMSWPVASTPCKEGFLTEKSRDQYMEDVEKCLKFIKDGESYELCLTTQMRKRIGDIDYLGLYLNLRERNPSPYAAWLNFSKENLCICCSSPERFLRLDRDDILEAKPIKGTIARGSTPEEDKQLKLQLQHSEKDQAENLMIVDLLRNDLGRVSEPGSVHVPCLMEVESYATVHTLVSTVRGKKQLNLSPVDCVRAAFPGGSMTGAPKLRSMEILDSLESCSRGIYSGSIGFFSYNQTFDLNIVIRTVVIHEGEASIGAGGAVVALSNPEDEYEEMILKTQAPVKTVMGYQSGSDLS</sequence>
<dbReference type="InterPro" id="IPR005802">
    <property type="entry name" value="ADC_synth_comp_1"/>
</dbReference>
<dbReference type="InterPro" id="IPR006221">
    <property type="entry name" value="TrpG/PapA_dom"/>
</dbReference>
<evidence type="ECO:0000256" key="2">
    <source>
        <dbReference type="ARBA" id="ARBA00005009"/>
    </source>
</evidence>
<feature type="domain" description="Glutamine amidotransferase" evidence="10">
    <location>
        <begin position="204"/>
        <end position="344"/>
    </location>
</feature>
<dbReference type="Pfam" id="PF00117">
    <property type="entry name" value="GATase"/>
    <property type="match status" value="2"/>
</dbReference>
<evidence type="ECO:0000256" key="1">
    <source>
        <dbReference type="ARBA" id="ARBA00001000"/>
    </source>
</evidence>
<name>A0A834YJD1_TETSI</name>
<organism evidence="13 14">
    <name type="scientific">Tetracentron sinense</name>
    <name type="common">Spur-leaf</name>
    <dbReference type="NCBI Taxonomy" id="13715"/>
    <lineage>
        <taxon>Eukaryota</taxon>
        <taxon>Viridiplantae</taxon>
        <taxon>Streptophyta</taxon>
        <taxon>Embryophyta</taxon>
        <taxon>Tracheophyta</taxon>
        <taxon>Spermatophyta</taxon>
        <taxon>Magnoliopsida</taxon>
        <taxon>Trochodendrales</taxon>
        <taxon>Trochodendraceae</taxon>
        <taxon>Tetracentron</taxon>
    </lineage>
</organism>
<dbReference type="GO" id="GO:0005737">
    <property type="term" value="C:cytoplasm"/>
    <property type="evidence" value="ECO:0007669"/>
    <property type="project" value="TreeGrafter"/>
</dbReference>
<dbReference type="EMBL" id="JABCRI010000019">
    <property type="protein sequence ID" value="KAF8389427.1"/>
    <property type="molecule type" value="Genomic_DNA"/>
</dbReference>
<evidence type="ECO:0000259" key="11">
    <source>
        <dbReference type="Pfam" id="PF00425"/>
    </source>
</evidence>
<dbReference type="GO" id="GO:0046820">
    <property type="term" value="F:4-amino-4-deoxychorismate synthase activity"/>
    <property type="evidence" value="ECO:0007669"/>
    <property type="project" value="UniProtKB-EC"/>
</dbReference>
<protein>
    <recommendedName>
        <fullName evidence="4">aminodeoxychorismate synthase</fullName>
        <ecNumber evidence="4">2.6.1.85</ecNumber>
    </recommendedName>
    <alternativeName>
        <fullName evidence="8">Para-aminobenzoate synthase</fullName>
    </alternativeName>
    <alternativeName>
        <fullName evidence="9">p-aminobenzoic acid synthase</fullName>
    </alternativeName>
</protein>
<dbReference type="Pfam" id="PF04715">
    <property type="entry name" value="Anth_synt_I_N"/>
    <property type="match status" value="1"/>
</dbReference>
<dbReference type="PANTHER" id="PTHR11236">
    <property type="entry name" value="AMINOBENZOATE/ANTHRANILATE SYNTHASE"/>
    <property type="match status" value="1"/>
</dbReference>
<dbReference type="CDD" id="cd01743">
    <property type="entry name" value="GATase1_Anthranilate_Synthase"/>
    <property type="match status" value="1"/>
</dbReference>
<dbReference type="Pfam" id="PF00425">
    <property type="entry name" value="Chorismate_bind"/>
    <property type="match status" value="1"/>
</dbReference>
<keyword evidence="5" id="KW-0808">Transferase</keyword>
<dbReference type="GO" id="GO:0008153">
    <property type="term" value="P:4-aminobenzoate biosynthetic process"/>
    <property type="evidence" value="ECO:0007669"/>
    <property type="project" value="TreeGrafter"/>
</dbReference>
<keyword evidence="7" id="KW-0315">Glutamine amidotransferase</keyword>
<evidence type="ECO:0000259" key="12">
    <source>
        <dbReference type="Pfam" id="PF04715"/>
    </source>
</evidence>
<dbReference type="InterPro" id="IPR006805">
    <property type="entry name" value="Anth_synth_I_N"/>
</dbReference>
<dbReference type="InterPro" id="IPR029062">
    <property type="entry name" value="Class_I_gatase-like"/>
</dbReference>
<evidence type="ECO:0000256" key="8">
    <source>
        <dbReference type="ARBA" id="ARBA00031329"/>
    </source>
</evidence>
<comment type="caution">
    <text evidence="13">The sequence shown here is derived from an EMBL/GenBank/DDBJ whole genome shotgun (WGS) entry which is preliminary data.</text>
</comment>
<evidence type="ECO:0000256" key="3">
    <source>
        <dbReference type="ARBA" id="ARBA00005970"/>
    </source>
</evidence>
<dbReference type="EC" id="2.6.1.85" evidence="4"/>
<feature type="domain" description="Anthranilate synthase component I N-terminal" evidence="12">
    <location>
        <begin position="522"/>
        <end position="663"/>
    </location>
</feature>
<evidence type="ECO:0000256" key="9">
    <source>
        <dbReference type="ARBA" id="ARBA00031904"/>
    </source>
</evidence>
<feature type="domain" description="Chorismate-utilising enzyme C-terminal" evidence="11">
    <location>
        <begin position="729"/>
        <end position="986"/>
    </location>
</feature>
<evidence type="ECO:0000256" key="5">
    <source>
        <dbReference type="ARBA" id="ARBA00022679"/>
    </source>
</evidence>
<dbReference type="OrthoDB" id="64220at2759"/>
<dbReference type="PRINTS" id="PR00095">
    <property type="entry name" value="ANTSNTHASEI"/>
</dbReference>
<feature type="domain" description="Glutamine amidotransferase" evidence="10">
    <location>
        <begin position="394"/>
        <end position="429"/>
    </location>
</feature>
<dbReference type="GO" id="GO:0046654">
    <property type="term" value="P:tetrahydrofolate biosynthetic process"/>
    <property type="evidence" value="ECO:0007669"/>
    <property type="project" value="UniProtKB-UniPathway"/>
</dbReference>
<gene>
    <name evidence="13" type="ORF">HHK36_026122</name>
</gene>
<evidence type="ECO:0000256" key="7">
    <source>
        <dbReference type="ARBA" id="ARBA00022962"/>
    </source>
</evidence>
<dbReference type="SUPFAM" id="SSF52317">
    <property type="entry name" value="Class I glutamine amidotransferase-like"/>
    <property type="match status" value="1"/>
</dbReference>
<keyword evidence="6" id="KW-0289">Folate biosynthesis</keyword>
<dbReference type="InterPro" id="IPR015890">
    <property type="entry name" value="Chorismate_C"/>
</dbReference>
<dbReference type="Gene3D" id="3.60.120.10">
    <property type="entry name" value="Anthranilate synthase"/>
    <property type="match status" value="1"/>
</dbReference>
<dbReference type="InterPro" id="IPR017926">
    <property type="entry name" value="GATASE"/>
</dbReference>